<evidence type="ECO:0000313" key="2">
    <source>
        <dbReference type="EMBL" id="CDI00784.1"/>
    </source>
</evidence>
<evidence type="ECO:0000256" key="1">
    <source>
        <dbReference type="SAM" id="MobiDB-lite"/>
    </source>
</evidence>
<reference evidence="2" key="2">
    <citation type="submission" date="2014-03" db="EMBL/GenBank/DDBJ databases">
        <title>Candidatus Competibacter-lineage genomes retrieved from metagenomes reveal functional metabolic diversity.</title>
        <authorList>
            <person name="McIlroy S.J."/>
            <person name="Albertsen M."/>
            <person name="Andresen E.K."/>
            <person name="Saunders A.M."/>
            <person name="Kristiansen R."/>
            <person name="Stokholm-Bjerregaard M."/>
            <person name="Nielsen K.L."/>
            <person name="Nielsen P.H."/>
        </authorList>
    </citation>
    <scope>NUCLEOTIDE SEQUENCE</scope>
    <source>
        <strain evidence="2">Run_A_D11</strain>
    </source>
</reference>
<organism evidence="2 3">
    <name type="scientific">Candidatus Competibacter denitrificans Run_A_D11</name>
    <dbReference type="NCBI Taxonomy" id="1400863"/>
    <lineage>
        <taxon>Bacteria</taxon>
        <taxon>Pseudomonadati</taxon>
        <taxon>Pseudomonadota</taxon>
        <taxon>Gammaproteobacteria</taxon>
        <taxon>Candidatus Competibacteraceae</taxon>
        <taxon>Candidatus Competibacter</taxon>
    </lineage>
</organism>
<accession>W6M2S1</accession>
<comment type="caution">
    <text evidence="2">The sequence shown here is derived from an EMBL/GenBank/DDBJ whole genome shotgun (WGS) entry which is preliminary data.</text>
</comment>
<dbReference type="Proteomes" id="UP000035760">
    <property type="component" value="Unassembled WGS sequence"/>
</dbReference>
<name>W6M2S1_9GAMM</name>
<feature type="region of interest" description="Disordered" evidence="1">
    <location>
        <begin position="1"/>
        <end position="22"/>
    </location>
</feature>
<proteinExistence type="predicted"/>
<dbReference type="EMBL" id="CBTJ020000001">
    <property type="protein sequence ID" value="CDI00784.1"/>
    <property type="molecule type" value="Genomic_DNA"/>
</dbReference>
<reference evidence="2" key="1">
    <citation type="submission" date="2013-07" db="EMBL/GenBank/DDBJ databases">
        <authorList>
            <person name="McIlroy S."/>
        </authorList>
    </citation>
    <scope>NUCLEOTIDE SEQUENCE [LARGE SCALE GENOMIC DNA]</scope>
    <source>
        <strain evidence="2">Run_A_D11</strain>
    </source>
</reference>
<dbReference type="AlphaFoldDB" id="W6M2S1"/>
<protein>
    <submittedName>
        <fullName evidence="2">Uncharacterized protein</fullName>
    </submittedName>
</protein>
<keyword evidence="3" id="KW-1185">Reference proteome</keyword>
<evidence type="ECO:0000313" key="3">
    <source>
        <dbReference type="Proteomes" id="UP000035760"/>
    </source>
</evidence>
<sequence>MTASQPTIGPDETAGAAERPVKGALEVPLRRDVLEHDLAAASGRAIRRVGSPTKGGTNPVFRFRLFRFR</sequence>
<gene>
    <name evidence="2" type="ORF">BN873_10040</name>
</gene>